<dbReference type="EMBL" id="SMGD01000002">
    <property type="protein sequence ID" value="TCK63360.1"/>
    <property type="molecule type" value="Genomic_DNA"/>
</dbReference>
<keyword evidence="6 9" id="KW-1133">Transmembrane helix</keyword>
<dbReference type="Pfam" id="PF02416">
    <property type="entry name" value="TatA_B_E"/>
    <property type="match status" value="1"/>
</dbReference>
<comment type="caution">
    <text evidence="13">The sequence shown here is derived from an EMBL/GenBank/DDBJ whole genome shotgun (WGS) entry which is preliminary data.</text>
</comment>
<dbReference type="OrthoDB" id="9816005at2"/>
<comment type="similarity">
    <text evidence="9">Belongs to the TatB family.</text>
</comment>
<dbReference type="GO" id="GO:0033281">
    <property type="term" value="C:TAT protein transport complex"/>
    <property type="evidence" value="ECO:0007669"/>
    <property type="project" value="UniProtKB-UniRule"/>
</dbReference>
<feature type="coiled-coil region" evidence="10">
    <location>
        <begin position="40"/>
        <end position="69"/>
    </location>
</feature>
<reference evidence="13 14" key="1">
    <citation type="submission" date="2019-03" db="EMBL/GenBank/DDBJ databases">
        <title>Genomic Encyclopedia of Type Strains, Phase IV (KMG-IV): sequencing the most valuable type-strain genomes for metagenomic binning, comparative biology and taxonomic classification.</title>
        <authorList>
            <person name="Goeker M."/>
        </authorList>
    </citation>
    <scope>NUCLEOTIDE SEQUENCE [LARGE SCALE GENOMIC DNA]</scope>
    <source>
        <strain evidence="13 14">DSM 18577</strain>
    </source>
</reference>
<name>A0A4R1KGT3_9GAMM</name>
<keyword evidence="4 9" id="KW-0812">Transmembrane</keyword>
<gene>
    <name evidence="9" type="primary">tatB</name>
    <name evidence="13" type="ORF">EV690_0246</name>
</gene>
<evidence type="ECO:0000256" key="7">
    <source>
        <dbReference type="ARBA" id="ARBA00023010"/>
    </source>
</evidence>
<evidence type="ECO:0000256" key="5">
    <source>
        <dbReference type="ARBA" id="ARBA00022927"/>
    </source>
</evidence>
<dbReference type="InterPro" id="IPR003369">
    <property type="entry name" value="TatA/B/E"/>
</dbReference>
<evidence type="ECO:0000313" key="14">
    <source>
        <dbReference type="Proteomes" id="UP000295565"/>
    </source>
</evidence>
<feature type="compositionally biased region" description="Polar residues" evidence="11">
    <location>
        <begin position="90"/>
        <end position="99"/>
    </location>
</feature>
<protein>
    <recommendedName>
        <fullName evidence="9">Sec-independent protein translocase protein TatB</fullName>
    </recommendedName>
</protein>
<sequence length="115" mass="13064">MFDIGFWELVLCAVIGLIVLGPERLPKAIRALMRWVYMLRSMANQVKDDLEKEIQLKELREEVEKARQAGYTIGGQLKDSLNPQDIHPQDTPTSVSPDSQEAKELTPKDSDEPRS</sequence>
<dbReference type="RefSeq" id="WP_131911117.1">
    <property type="nucleotide sequence ID" value="NZ_OU594967.1"/>
</dbReference>
<comment type="function">
    <text evidence="9">Part of the twin-arginine translocation (Tat) system that transports large folded proteins containing a characteristic twin-arginine motif in their signal peptide across membranes. Together with TatC, TatB is part of a receptor directly interacting with Tat signal peptides. TatB may form an oligomeric binding site that transiently accommodates folded Tat precursor proteins before their translocation.</text>
</comment>
<keyword evidence="10" id="KW-0175">Coiled coil</keyword>
<comment type="subcellular location">
    <subcellularLocation>
        <location evidence="9">Cell membrane</location>
        <topology evidence="9">Single-pass membrane protein</topology>
    </subcellularLocation>
    <subcellularLocation>
        <location evidence="1">Membrane</location>
        <topology evidence="1">Single-pass membrane protein</topology>
    </subcellularLocation>
</comment>
<comment type="subunit">
    <text evidence="9">The Tat system comprises two distinct complexes: a TatABC complex, containing multiple copies of TatA, TatB and TatC subunits, and a separate TatA complex, containing only TatA subunits. Substrates initially bind to the TatABC complex, which probably triggers association of the separate TatA complex to form the active translocon.</text>
</comment>
<dbReference type="NCBIfam" id="TIGR01410">
    <property type="entry name" value="tatB"/>
    <property type="match status" value="1"/>
</dbReference>
<dbReference type="Proteomes" id="UP000295565">
    <property type="component" value="Unassembled WGS sequence"/>
</dbReference>
<proteinExistence type="inferred from homology"/>
<keyword evidence="14" id="KW-1185">Reference proteome</keyword>
<evidence type="ECO:0000256" key="6">
    <source>
        <dbReference type="ARBA" id="ARBA00022989"/>
    </source>
</evidence>
<feature type="transmembrane region" description="Helical" evidence="12">
    <location>
        <begin position="6"/>
        <end position="25"/>
    </location>
</feature>
<dbReference type="InterPro" id="IPR018448">
    <property type="entry name" value="TatB"/>
</dbReference>
<dbReference type="AlphaFoldDB" id="A0A4R1KGT3"/>
<evidence type="ECO:0000256" key="3">
    <source>
        <dbReference type="ARBA" id="ARBA00022475"/>
    </source>
</evidence>
<feature type="region of interest" description="Disordered" evidence="11">
    <location>
        <begin position="74"/>
        <end position="115"/>
    </location>
</feature>
<keyword evidence="5 9" id="KW-0653">Protein transport</keyword>
<accession>A0A4R1KGT3</accession>
<dbReference type="HAMAP" id="MF_00237">
    <property type="entry name" value="TatB"/>
    <property type="match status" value="1"/>
</dbReference>
<evidence type="ECO:0000256" key="9">
    <source>
        <dbReference type="HAMAP-Rule" id="MF_00237"/>
    </source>
</evidence>
<evidence type="ECO:0000256" key="10">
    <source>
        <dbReference type="SAM" id="Coils"/>
    </source>
</evidence>
<feature type="compositionally biased region" description="Basic and acidic residues" evidence="11">
    <location>
        <begin position="100"/>
        <end position="115"/>
    </location>
</feature>
<dbReference type="PANTHER" id="PTHR33162:SF1">
    <property type="entry name" value="SEC-INDEPENDENT PROTEIN TRANSLOCASE PROTEIN TATA, CHLOROPLASTIC"/>
    <property type="match status" value="1"/>
</dbReference>
<evidence type="ECO:0000256" key="11">
    <source>
        <dbReference type="SAM" id="MobiDB-lite"/>
    </source>
</evidence>
<evidence type="ECO:0000313" key="13">
    <source>
        <dbReference type="EMBL" id="TCK63360.1"/>
    </source>
</evidence>
<keyword evidence="3 9" id="KW-1003">Cell membrane</keyword>
<dbReference type="PRINTS" id="PR01506">
    <property type="entry name" value="TATBPROTEIN"/>
</dbReference>
<keyword evidence="8 9" id="KW-0472">Membrane</keyword>
<evidence type="ECO:0000256" key="4">
    <source>
        <dbReference type="ARBA" id="ARBA00022692"/>
    </source>
</evidence>
<organism evidence="13 14">
    <name type="scientific">Celerinatantimonas diazotrophica</name>
    <dbReference type="NCBI Taxonomy" id="412034"/>
    <lineage>
        <taxon>Bacteria</taxon>
        <taxon>Pseudomonadati</taxon>
        <taxon>Pseudomonadota</taxon>
        <taxon>Gammaproteobacteria</taxon>
        <taxon>Celerinatantimonadaceae</taxon>
        <taxon>Celerinatantimonas</taxon>
    </lineage>
</organism>
<evidence type="ECO:0000256" key="1">
    <source>
        <dbReference type="ARBA" id="ARBA00004167"/>
    </source>
</evidence>
<dbReference type="Gene3D" id="1.20.5.3310">
    <property type="match status" value="1"/>
</dbReference>
<evidence type="ECO:0000256" key="2">
    <source>
        <dbReference type="ARBA" id="ARBA00022448"/>
    </source>
</evidence>
<dbReference type="PANTHER" id="PTHR33162">
    <property type="entry name" value="SEC-INDEPENDENT PROTEIN TRANSLOCASE PROTEIN TATA, CHLOROPLASTIC"/>
    <property type="match status" value="1"/>
</dbReference>
<evidence type="ECO:0000256" key="12">
    <source>
        <dbReference type="SAM" id="Phobius"/>
    </source>
</evidence>
<dbReference type="GO" id="GO:0043953">
    <property type="term" value="P:protein transport by the Tat complex"/>
    <property type="evidence" value="ECO:0007669"/>
    <property type="project" value="UniProtKB-UniRule"/>
</dbReference>
<evidence type="ECO:0000256" key="8">
    <source>
        <dbReference type="ARBA" id="ARBA00023136"/>
    </source>
</evidence>
<keyword evidence="7 9" id="KW-0811">Translocation</keyword>
<dbReference type="GO" id="GO:0008320">
    <property type="term" value="F:protein transmembrane transporter activity"/>
    <property type="evidence" value="ECO:0007669"/>
    <property type="project" value="UniProtKB-UniRule"/>
</dbReference>
<keyword evidence="2 9" id="KW-0813">Transport</keyword>